<reference evidence="2 3" key="1">
    <citation type="submission" date="2016-11" db="EMBL/GenBank/DDBJ databases">
        <authorList>
            <person name="Jaros S."/>
            <person name="Januszkiewicz K."/>
            <person name="Wedrychowicz H."/>
        </authorList>
    </citation>
    <scope>NUCLEOTIDE SEQUENCE [LARGE SCALE GENOMIC DNA]</scope>
    <source>
        <strain evidence="2 3">DSM 46144</strain>
    </source>
</reference>
<evidence type="ECO:0008006" key="4">
    <source>
        <dbReference type="Google" id="ProtNLM"/>
    </source>
</evidence>
<dbReference type="STRING" id="134849.SAMN05443668_11470"/>
<feature type="transmembrane region" description="Helical" evidence="1">
    <location>
        <begin position="151"/>
        <end position="170"/>
    </location>
</feature>
<dbReference type="EMBL" id="FRCS01000014">
    <property type="protein sequence ID" value="SHN46237.1"/>
    <property type="molecule type" value="Genomic_DNA"/>
</dbReference>
<keyword evidence="1" id="KW-0812">Transmembrane</keyword>
<feature type="transmembrane region" description="Helical" evidence="1">
    <location>
        <begin position="190"/>
        <end position="211"/>
    </location>
</feature>
<protein>
    <recommendedName>
        <fullName evidence="4">Oxidoreductase family, NAD-binding Rossmann fold</fullName>
    </recommendedName>
</protein>
<dbReference type="Gene3D" id="3.40.50.720">
    <property type="entry name" value="NAD(P)-binding Rossmann-like Domain"/>
    <property type="match status" value="1"/>
</dbReference>
<organism evidence="2 3">
    <name type="scientific">Cryptosporangium aurantiacum</name>
    <dbReference type="NCBI Taxonomy" id="134849"/>
    <lineage>
        <taxon>Bacteria</taxon>
        <taxon>Bacillati</taxon>
        <taxon>Actinomycetota</taxon>
        <taxon>Actinomycetes</taxon>
        <taxon>Cryptosporangiales</taxon>
        <taxon>Cryptosporangiaceae</taxon>
        <taxon>Cryptosporangium</taxon>
    </lineage>
</organism>
<feature type="transmembrane region" description="Helical" evidence="1">
    <location>
        <begin position="112"/>
        <end position="139"/>
    </location>
</feature>
<dbReference type="RefSeq" id="WP_143175590.1">
    <property type="nucleotide sequence ID" value="NZ_FRCS01000014.1"/>
</dbReference>
<keyword evidence="1" id="KW-1133">Transmembrane helix</keyword>
<name>A0A1M7RIX0_9ACTN</name>
<evidence type="ECO:0000313" key="3">
    <source>
        <dbReference type="Proteomes" id="UP000184440"/>
    </source>
</evidence>
<dbReference type="InterPro" id="IPR036291">
    <property type="entry name" value="NAD(P)-bd_dom_sf"/>
</dbReference>
<evidence type="ECO:0000256" key="1">
    <source>
        <dbReference type="SAM" id="Phobius"/>
    </source>
</evidence>
<accession>A0A1M7RIX0</accession>
<dbReference type="AlphaFoldDB" id="A0A1M7RIX0"/>
<feature type="transmembrane region" description="Helical" evidence="1">
    <location>
        <begin position="82"/>
        <end position="100"/>
    </location>
</feature>
<evidence type="ECO:0000313" key="2">
    <source>
        <dbReference type="EMBL" id="SHN46237.1"/>
    </source>
</evidence>
<gene>
    <name evidence="2" type="ORF">SAMN05443668_11470</name>
</gene>
<proteinExistence type="predicted"/>
<keyword evidence="3" id="KW-1185">Reference proteome</keyword>
<sequence length="620" mass="69053">MGQLLQSAWLRASRVIQQVSTKPTSSSYVWGGRISPLPFVAFHAVYLARLLSPLQWVKFTVRRIIAARPTTNMRPDFPSAYTEWYFLAEFAAVLLVFVSQDQLDTAPTSIKYAGIVLAGVMIFEINVWILYYLLLRGFLELHYTIFHPAEYLLTFPLVLTTQALLASLVLDRDLSKLLVDAVGNPQVGDSVGVGVAIATLFYLGVAITVVLSSHPGIRTRAPQNFVIVGAGDVTAKRIIPALKSLGYDRDDIVVVTVPEADEDWRYHIDREAARLEIAAPDRVMDTSLRERSPTIIASPTYVHFSQLVRLANAGIPFAVEKPISSVRSERDILRSAPELMERGFALSYYTLEKALPLTYFIDPLPIYARHLSEDRPGLISGAELGSIKAELGRIESITIDLLEGTGRSPHGTSRLWTELPGVLRSFVETAVHPLLILRHVTGSTAVAWDECIVGRYDPRARQIRELVEKEIAPTWFAARGRCGAIDVTMRVGKYVPDSMASRMARIEYENGRVDCDFDARNISLTVADVNRGVIAVDSTKYSANYSVLMSLFTSFSLNGWDALRFDDFQRQLDALDWWDDLCDRVEVCRVPVTSYEAVPPVDSWVSLSDEAPAAVAPLER</sequence>
<dbReference type="SUPFAM" id="SSF51735">
    <property type="entry name" value="NAD(P)-binding Rossmann-fold domains"/>
    <property type="match status" value="1"/>
</dbReference>
<dbReference type="OrthoDB" id="5168948at2"/>
<keyword evidence="1" id="KW-0472">Membrane</keyword>
<dbReference type="Proteomes" id="UP000184440">
    <property type="component" value="Unassembled WGS sequence"/>
</dbReference>